<dbReference type="NCBIfam" id="TIGR02532">
    <property type="entry name" value="IV_pilin_GFxxxE"/>
    <property type="match status" value="1"/>
</dbReference>
<evidence type="ECO:0000256" key="3">
    <source>
        <dbReference type="SAM" id="Phobius"/>
    </source>
</evidence>
<dbReference type="SUPFAM" id="SSF54523">
    <property type="entry name" value="Pili subunits"/>
    <property type="match status" value="1"/>
</dbReference>
<protein>
    <recommendedName>
        <fullName evidence="6">Competence protein ComGC</fullName>
    </recommendedName>
</protein>
<dbReference type="OrthoDB" id="2327388at2"/>
<comment type="caution">
    <text evidence="4">The sequence shown here is derived from an EMBL/GenBank/DDBJ whole genome shotgun (WGS) entry which is preliminary data.</text>
</comment>
<keyword evidence="3" id="KW-1133">Transmembrane helix</keyword>
<name>A0A0R1IWY0_9LACO</name>
<evidence type="ECO:0000313" key="4">
    <source>
        <dbReference type="EMBL" id="KRK63574.1"/>
    </source>
</evidence>
<dbReference type="Gene3D" id="3.30.700.10">
    <property type="entry name" value="Glycoprotein, Type 4 Pilin"/>
    <property type="match status" value="1"/>
</dbReference>
<organism evidence="4 5">
    <name type="scientific">Companilactobacillus tucceti DSM 20183</name>
    <dbReference type="NCBI Taxonomy" id="1423811"/>
    <lineage>
        <taxon>Bacteria</taxon>
        <taxon>Bacillati</taxon>
        <taxon>Bacillota</taxon>
        <taxon>Bacilli</taxon>
        <taxon>Lactobacillales</taxon>
        <taxon>Lactobacillaceae</taxon>
        <taxon>Companilactobacillus</taxon>
    </lineage>
</organism>
<dbReference type="InterPro" id="IPR045584">
    <property type="entry name" value="Pilin-like"/>
</dbReference>
<dbReference type="InterPro" id="IPR012902">
    <property type="entry name" value="N_methyl_site"/>
</dbReference>
<keyword evidence="3" id="KW-0812">Transmembrane</keyword>
<dbReference type="AlphaFoldDB" id="A0A0R1IWY0"/>
<dbReference type="Pfam" id="PF07963">
    <property type="entry name" value="N_methyl"/>
    <property type="match status" value="1"/>
</dbReference>
<gene>
    <name evidence="4" type="ORF">FC72_GL001314</name>
</gene>
<dbReference type="Proteomes" id="UP000050929">
    <property type="component" value="Unassembled WGS sequence"/>
</dbReference>
<dbReference type="GO" id="GO:0009986">
    <property type="term" value="C:cell surface"/>
    <property type="evidence" value="ECO:0007669"/>
    <property type="project" value="UniProtKB-SubCell"/>
</dbReference>
<keyword evidence="5" id="KW-1185">Reference proteome</keyword>
<feature type="transmembrane region" description="Helical" evidence="3">
    <location>
        <begin position="12"/>
        <end position="32"/>
    </location>
</feature>
<dbReference type="RefSeq" id="WP_057767380.1">
    <property type="nucleotide sequence ID" value="NZ_AZDG01000029.1"/>
</dbReference>
<dbReference type="PATRIC" id="fig|1423811.3.peg.1338"/>
<accession>A0A0R1IWY0</accession>
<reference evidence="4 5" key="1">
    <citation type="journal article" date="2015" name="Genome Announc.">
        <title>Expanding the biotechnology potential of lactobacilli through comparative genomics of 213 strains and associated genera.</title>
        <authorList>
            <person name="Sun Z."/>
            <person name="Harris H.M."/>
            <person name="McCann A."/>
            <person name="Guo C."/>
            <person name="Argimon S."/>
            <person name="Zhang W."/>
            <person name="Yang X."/>
            <person name="Jeffery I.B."/>
            <person name="Cooney J.C."/>
            <person name="Kagawa T.F."/>
            <person name="Liu W."/>
            <person name="Song Y."/>
            <person name="Salvetti E."/>
            <person name="Wrobel A."/>
            <person name="Rasinkangas P."/>
            <person name="Parkhill J."/>
            <person name="Rea M.C."/>
            <person name="O'Sullivan O."/>
            <person name="Ritari J."/>
            <person name="Douillard F.P."/>
            <person name="Paul Ross R."/>
            <person name="Yang R."/>
            <person name="Briner A.E."/>
            <person name="Felis G.E."/>
            <person name="de Vos W.M."/>
            <person name="Barrangou R."/>
            <person name="Klaenhammer T.R."/>
            <person name="Caufield P.W."/>
            <person name="Cui Y."/>
            <person name="Zhang H."/>
            <person name="O'Toole P.W."/>
        </authorList>
    </citation>
    <scope>NUCLEOTIDE SEQUENCE [LARGE SCALE GENOMIC DNA]</scope>
    <source>
        <strain evidence="4 5">DSM 20183</strain>
    </source>
</reference>
<proteinExistence type="predicted"/>
<evidence type="ECO:0000256" key="1">
    <source>
        <dbReference type="ARBA" id="ARBA00004241"/>
    </source>
</evidence>
<evidence type="ECO:0000313" key="5">
    <source>
        <dbReference type="Proteomes" id="UP000050929"/>
    </source>
</evidence>
<dbReference type="STRING" id="1423811.FC72_GL001314"/>
<keyword evidence="3" id="KW-0472">Membrane</keyword>
<sequence length="95" mass="11029">MNKLKKKTREAFTLIEMVIVLFIISLLLVLIIPNLGGQKENAVNKTDEAFRTTLQTQVDMEDEKVTNFDKLKLTDEQKKKAQKFEIKDGQVIYKK</sequence>
<comment type="subcellular location">
    <subcellularLocation>
        <location evidence="1">Cell surface</location>
    </subcellularLocation>
</comment>
<dbReference type="GO" id="GO:0030420">
    <property type="term" value="P:establishment of competence for transformation"/>
    <property type="evidence" value="ECO:0007669"/>
    <property type="project" value="UniProtKB-KW"/>
</dbReference>
<dbReference type="EMBL" id="AZDG01000029">
    <property type="protein sequence ID" value="KRK63574.1"/>
    <property type="molecule type" value="Genomic_DNA"/>
</dbReference>
<evidence type="ECO:0000256" key="2">
    <source>
        <dbReference type="ARBA" id="ARBA00023287"/>
    </source>
</evidence>
<keyword evidence="2" id="KW-0178">Competence</keyword>
<evidence type="ECO:0008006" key="6">
    <source>
        <dbReference type="Google" id="ProtNLM"/>
    </source>
</evidence>